<evidence type="ECO:0000256" key="3">
    <source>
        <dbReference type="ARBA" id="ARBA00022676"/>
    </source>
</evidence>
<keyword evidence="4" id="KW-0808">Transferase</keyword>
<dbReference type="KEGG" id="bbel:109481737"/>
<dbReference type="RefSeq" id="XP_019639888.1">
    <property type="nucleotide sequence ID" value="XM_019784329.1"/>
</dbReference>
<evidence type="ECO:0000256" key="15">
    <source>
        <dbReference type="PIRSR" id="PIRSR005557-2"/>
    </source>
</evidence>
<feature type="region of interest" description="Disordered" evidence="16">
    <location>
        <begin position="38"/>
        <end position="78"/>
    </location>
</feature>
<feature type="chain" id="PRO_5028258451" evidence="17">
    <location>
        <begin position="22"/>
        <end position="327"/>
    </location>
</feature>
<evidence type="ECO:0000256" key="14">
    <source>
        <dbReference type="ARBA" id="ARBA00043744"/>
    </source>
</evidence>
<feature type="compositionally biased region" description="Basic and acidic residues" evidence="16">
    <location>
        <begin position="42"/>
        <end position="60"/>
    </location>
</feature>
<dbReference type="GO" id="GO:0000139">
    <property type="term" value="C:Golgi membrane"/>
    <property type="evidence" value="ECO:0007669"/>
    <property type="project" value="UniProtKB-SubCell"/>
</dbReference>
<evidence type="ECO:0000256" key="6">
    <source>
        <dbReference type="ARBA" id="ARBA00022968"/>
    </source>
</evidence>
<sequence>MNTRRRCWLLTSLFLVGLTCACVFLTTDRFVTKWQDFSPRQTADRKESSERRTTTPERSPESAGEPPKTRDPEPMDAVNPLKGYVGVPDESKQLNLSCGACALVTGSGRMLNYKAGNEIDQADCVIRMNEGPVVGYEKHVGSKTTLRVIAHPSILYVALDAAILEGNYKVLVWGPSKEMDAKTGKTYPKVTSLQDRHPNLQVYKLTEDKIRYGDRVFEAETGLPREKSGTWLSTGWWTVLVAMEICDVIKVYGMIPEGYCRNHPDDQTFYHYFTGRRYRMEDYKECAYQNEQQDFRGGSHKYLTEKAIFARWAPLNNITFINPSWDL</sequence>
<evidence type="ECO:0000256" key="16">
    <source>
        <dbReference type="SAM" id="MobiDB-lite"/>
    </source>
</evidence>
<dbReference type="Pfam" id="PF00777">
    <property type="entry name" value="Glyco_transf_29"/>
    <property type="match status" value="1"/>
</dbReference>
<reference evidence="19" key="1">
    <citation type="submission" date="2025-08" db="UniProtKB">
        <authorList>
            <consortium name="RefSeq"/>
        </authorList>
    </citation>
    <scope>IDENTIFICATION</scope>
    <source>
        <tissue evidence="19">Gonad</tissue>
    </source>
</reference>
<evidence type="ECO:0000256" key="17">
    <source>
        <dbReference type="SAM" id="SignalP"/>
    </source>
</evidence>
<evidence type="ECO:0000256" key="4">
    <source>
        <dbReference type="ARBA" id="ARBA00022679"/>
    </source>
</evidence>
<keyword evidence="17" id="KW-0732">Signal</keyword>
<evidence type="ECO:0000256" key="1">
    <source>
        <dbReference type="ARBA" id="ARBA00004323"/>
    </source>
</evidence>
<evidence type="ECO:0000256" key="12">
    <source>
        <dbReference type="ARBA" id="ARBA00023157"/>
    </source>
</evidence>
<dbReference type="InterPro" id="IPR001675">
    <property type="entry name" value="Glyco_trans_29"/>
</dbReference>
<name>A0A6P4ZSR9_BRABE</name>
<feature type="signal peptide" evidence="17">
    <location>
        <begin position="1"/>
        <end position="21"/>
    </location>
</feature>
<keyword evidence="11" id="KW-0472">Membrane</keyword>
<dbReference type="Gene3D" id="3.90.1480.20">
    <property type="entry name" value="Glycosyl transferase family 29"/>
    <property type="match status" value="1"/>
</dbReference>
<comment type="subcellular location">
    <subcellularLocation>
        <location evidence="1">Golgi apparatus membrane</location>
        <topology evidence="1">Single-pass type II membrane protein</topology>
    </subcellularLocation>
</comment>
<evidence type="ECO:0000256" key="8">
    <source>
        <dbReference type="ARBA" id="ARBA00022989"/>
    </source>
</evidence>
<keyword evidence="7" id="KW-0730">Sialic acid</keyword>
<keyword evidence="9" id="KW-0333">Golgi apparatus</keyword>
<keyword evidence="13" id="KW-0325">Glycoprotein</keyword>
<dbReference type="GeneID" id="109481737"/>
<evidence type="ECO:0000256" key="13">
    <source>
        <dbReference type="ARBA" id="ARBA00023180"/>
    </source>
</evidence>
<evidence type="ECO:0000256" key="9">
    <source>
        <dbReference type="ARBA" id="ARBA00023034"/>
    </source>
</evidence>
<comment type="catalytic activity">
    <reaction evidence="14">
        <text>a ganglioside GM1b (d18:1(4E)) + CMP-N-acetyl-beta-neuraminate = a ganglioside GD1alpha (d18:1(4E)) + CMP + H(+)</text>
        <dbReference type="Rhea" id="RHEA:41968"/>
        <dbReference type="ChEBI" id="CHEBI:15378"/>
        <dbReference type="ChEBI" id="CHEBI:57812"/>
        <dbReference type="ChEBI" id="CHEBI:60377"/>
        <dbReference type="ChEBI" id="CHEBI:78568"/>
        <dbReference type="ChEBI" id="CHEBI:78569"/>
    </reaction>
    <physiologicalReaction direction="left-to-right" evidence="14">
        <dbReference type="Rhea" id="RHEA:41969"/>
    </physiologicalReaction>
</comment>
<dbReference type="PROSITE" id="PS51257">
    <property type="entry name" value="PROKAR_LIPOPROTEIN"/>
    <property type="match status" value="1"/>
</dbReference>
<keyword evidence="6" id="KW-0735">Signal-anchor</keyword>
<organism evidence="18 19">
    <name type="scientific">Branchiostoma belcheri</name>
    <name type="common">Amphioxus</name>
    <dbReference type="NCBI Taxonomy" id="7741"/>
    <lineage>
        <taxon>Eukaryota</taxon>
        <taxon>Metazoa</taxon>
        <taxon>Chordata</taxon>
        <taxon>Cephalochordata</taxon>
        <taxon>Leptocardii</taxon>
        <taxon>Amphioxiformes</taxon>
        <taxon>Branchiostomatidae</taxon>
        <taxon>Branchiostoma</taxon>
    </lineage>
</organism>
<feature type="disulfide bond" evidence="15">
    <location>
        <begin position="101"/>
        <end position="246"/>
    </location>
</feature>
<accession>A0A6P4ZSR9</accession>
<evidence type="ECO:0000313" key="19">
    <source>
        <dbReference type="RefSeq" id="XP_019639888.1"/>
    </source>
</evidence>
<dbReference type="InterPro" id="IPR038578">
    <property type="entry name" value="GT29-like_sf"/>
</dbReference>
<proteinExistence type="inferred from homology"/>
<gene>
    <name evidence="19" type="primary">LOC109481737</name>
</gene>
<keyword evidence="10" id="KW-0443">Lipid metabolism</keyword>
<evidence type="ECO:0000256" key="7">
    <source>
        <dbReference type="ARBA" id="ARBA00022981"/>
    </source>
</evidence>
<evidence type="ECO:0000256" key="2">
    <source>
        <dbReference type="ARBA" id="ARBA00006003"/>
    </source>
</evidence>
<evidence type="ECO:0000256" key="10">
    <source>
        <dbReference type="ARBA" id="ARBA00023098"/>
    </source>
</evidence>
<keyword evidence="18" id="KW-1185">Reference proteome</keyword>
<keyword evidence="12" id="KW-1015">Disulfide bond</keyword>
<protein>
    <submittedName>
        <fullName evidence="19">Alpha-N-acetyl-neuraminyl-2,3-beta-galactosyl-1, 3-N-acetyl-galactosaminide alpha-2,6-sialyltransferase-like</fullName>
    </submittedName>
</protein>
<dbReference type="Proteomes" id="UP000515135">
    <property type="component" value="Unplaced"/>
</dbReference>
<dbReference type="GO" id="GO:0001665">
    <property type="term" value="F:alpha-N-acetylgalactosaminide alpha-2,6-sialyltransferase activity"/>
    <property type="evidence" value="ECO:0007669"/>
    <property type="project" value="TreeGrafter"/>
</dbReference>
<dbReference type="PANTHER" id="PTHR45906:SF1">
    <property type="entry name" value="ALPHA-N-ACETYL-NEURAMINYL-2,3-BETA-GALACTOSYL-1, 3-N-ACETYL-GALACTOSAMINIDE ALPHA-2,6-SIALYLTRANSFERASE-LIKE"/>
    <property type="match status" value="1"/>
</dbReference>
<keyword evidence="8" id="KW-1133">Transmembrane helix</keyword>
<dbReference type="PANTHER" id="PTHR45906">
    <property type="entry name" value="ALPHA-N-ACETYL-NEURAMINYL-2,3-BETA-GALACTOSYL-1, 3-N-ACETYL-GALACTOSAMINIDE ALPHA-2,6-SIALYLTRANSFERASE-LIKE"/>
    <property type="match status" value="1"/>
</dbReference>
<evidence type="ECO:0000256" key="11">
    <source>
        <dbReference type="ARBA" id="ARBA00023136"/>
    </source>
</evidence>
<dbReference type="GO" id="GO:0001574">
    <property type="term" value="P:ganglioside biosynthetic process"/>
    <property type="evidence" value="ECO:0007669"/>
    <property type="project" value="TreeGrafter"/>
</dbReference>
<evidence type="ECO:0000313" key="18">
    <source>
        <dbReference type="Proteomes" id="UP000515135"/>
    </source>
</evidence>
<comment type="similarity">
    <text evidence="2">Belongs to the glycosyltransferase 29 family.</text>
</comment>
<dbReference type="OrthoDB" id="10264956at2759"/>
<keyword evidence="5" id="KW-0812">Transmembrane</keyword>
<dbReference type="AlphaFoldDB" id="A0A6P4ZSR9"/>
<evidence type="ECO:0000256" key="5">
    <source>
        <dbReference type="ARBA" id="ARBA00022692"/>
    </source>
</evidence>
<dbReference type="CDD" id="cd23965">
    <property type="entry name" value="GT29_ST6GALNAC3_4_5_6"/>
    <property type="match status" value="1"/>
</dbReference>
<keyword evidence="3" id="KW-0328">Glycosyltransferase</keyword>